<dbReference type="CDD" id="cd00118">
    <property type="entry name" value="LysM"/>
    <property type="match status" value="1"/>
</dbReference>
<dbReference type="Pfam" id="PF25800">
    <property type="entry name" value="FimV_N"/>
    <property type="match status" value="1"/>
</dbReference>
<gene>
    <name evidence="5" type="ORF">SAMN05444515_11189</name>
</gene>
<feature type="compositionally biased region" description="Acidic residues" evidence="2">
    <location>
        <begin position="867"/>
        <end position="890"/>
    </location>
</feature>
<dbReference type="Gene3D" id="1.20.58.2200">
    <property type="match status" value="1"/>
</dbReference>
<keyword evidence="6" id="KW-1185">Reference proteome</keyword>
<dbReference type="PROSITE" id="PS51782">
    <property type="entry name" value="LYSM"/>
    <property type="match status" value="1"/>
</dbReference>
<feature type="compositionally biased region" description="Basic and acidic residues" evidence="2">
    <location>
        <begin position="983"/>
        <end position="997"/>
    </location>
</feature>
<protein>
    <submittedName>
        <fullName evidence="5">Pilus assembly protein FimV</fullName>
    </submittedName>
</protein>
<feature type="region of interest" description="Disordered" evidence="2">
    <location>
        <begin position="372"/>
        <end position="421"/>
    </location>
</feature>
<feature type="compositionally biased region" description="Low complexity" evidence="2">
    <location>
        <begin position="388"/>
        <end position="406"/>
    </location>
</feature>
<feature type="region of interest" description="Disordered" evidence="2">
    <location>
        <begin position="255"/>
        <end position="293"/>
    </location>
</feature>
<dbReference type="AlphaFoldDB" id="A0A1H7NEG3"/>
<dbReference type="NCBIfam" id="TIGR03505">
    <property type="entry name" value="FimV_core"/>
    <property type="match status" value="1"/>
</dbReference>
<feature type="region of interest" description="Disordered" evidence="2">
    <location>
        <begin position="129"/>
        <end position="175"/>
    </location>
</feature>
<dbReference type="InterPro" id="IPR011990">
    <property type="entry name" value="TPR-like_helical_dom_sf"/>
</dbReference>
<dbReference type="InterPro" id="IPR020011">
    <property type="entry name" value="FimV_C"/>
</dbReference>
<dbReference type="InterPro" id="IPR038440">
    <property type="entry name" value="FimV_C_sf"/>
</dbReference>
<dbReference type="InterPro" id="IPR057840">
    <property type="entry name" value="FimV_N"/>
</dbReference>
<organism evidence="5 6">
    <name type="scientific">Ectothiorhodospira marina</name>
    <dbReference type="NCBI Taxonomy" id="1396821"/>
    <lineage>
        <taxon>Bacteria</taxon>
        <taxon>Pseudomonadati</taxon>
        <taxon>Pseudomonadota</taxon>
        <taxon>Gammaproteobacteria</taxon>
        <taxon>Chromatiales</taxon>
        <taxon>Ectothiorhodospiraceae</taxon>
        <taxon>Ectothiorhodospira</taxon>
    </lineage>
</organism>
<evidence type="ECO:0000256" key="1">
    <source>
        <dbReference type="SAM" id="Coils"/>
    </source>
</evidence>
<feature type="compositionally biased region" description="Basic and acidic residues" evidence="2">
    <location>
        <begin position="891"/>
        <end position="901"/>
    </location>
</feature>
<dbReference type="EMBL" id="FOAA01000011">
    <property type="protein sequence ID" value="SEL21307.1"/>
    <property type="molecule type" value="Genomic_DNA"/>
</dbReference>
<sequence length="997" mass="107701">MRRVALGTAVWALIVPGASLGLGLGEIEPRSALNQPLRAEIELVSVEPGEVDDLVVRLAPDALFTRMGIDRDHRLTELDFEPMTTRDGRHVIRVTSRNPIREPFLNFLIEASWPSGRLVREYTILLDPPTRFEQTRQPTPAPSAPAPGRETSPPGVTRAEAPRDTGPSTYRVSRGDTLWQLGERLRPNTDVSVEQMMLALLRANPEAFEDNNINNLRSGQVLRVPERDEITRLAPGEARQEVMRQNRLWREYRERATEQPEPQVAVTDEPASPSGEAAPETSAEPAPDASAGDDARLEIVGDVATDDEAQRLQQELALLRETTESRRQEADELRNRVEELEGLLERQTRLLTLTNQQLADLQNQLARMEGREPDYLPPALPTQPLPTAPESVVPPSDSGPDVSPAPEATPAPPAPAESEPRPTALTQLLNNPALLMGAGFGLLLILALLWLMIRRLRDQDDGEEAAAPVADATLKGEAGASGQGLAAAAAGGAAAAGATGTARDEAGQGRPAFGVEPDSGEDMSTAMMDTMETQLPSPKRPMGDAAELTDTMEFTVSGGATAEAVDDGGPRHRDEVSNDDTVAEADVYLAYGLYQQAEDLLENAVKQDPDRLDYRFKLAEAYFAGKNREAFEGVAADMRQSLGERPSKLWDRVVLMGQEISPDNPLFRGVATSGQPAPERPDTSDFDLDTAELEGSLSEVDFEIRDDLDDMGLGDGEDAGDYTQVSGIGDLDLDLPEDIGGGAPTGASKEVSDEAPTRVPPPSRTASPTPDMPEVPARTSGSDADDATLEFDLDDSGFLDEEWAKDLGEGVPGAGLDQGEDTGADEPKRAPSGLADDTATLQMDEPFSELDEPQTRDRDVGHSTTDGTDDQDSTLQLDADDLNFDLDDMEAMDKEAMDKGESAAPKATGEDLDSDVDTRWLDDTFDADDAARTMDELGSAEDEDFSLGDEISTKLDLARAYIEMGDAEGARATLEEVVSDGDEGQRREAEELMRQIQ</sequence>
<dbReference type="PANTHER" id="PTHR48125">
    <property type="entry name" value="LP07818P1"/>
    <property type="match status" value="1"/>
</dbReference>
<dbReference type="Proteomes" id="UP000199256">
    <property type="component" value="Unassembled WGS sequence"/>
</dbReference>
<dbReference type="PANTHER" id="PTHR48125:SF12">
    <property type="entry name" value="AT HOOK TRANSCRIPTION FACTOR FAMILY-RELATED"/>
    <property type="match status" value="1"/>
</dbReference>
<keyword evidence="3" id="KW-0472">Membrane</keyword>
<feature type="region of interest" description="Disordered" evidence="2">
    <location>
        <begin position="664"/>
        <end position="918"/>
    </location>
</feature>
<dbReference type="Gene3D" id="3.10.350.10">
    <property type="entry name" value="LysM domain"/>
    <property type="match status" value="1"/>
</dbReference>
<feature type="region of interest" description="Disordered" evidence="2">
    <location>
        <begin position="500"/>
        <end position="523"/>
    </location>
</feature>
<feature type="compositionally biased region" description="Low complexity" evidence="2">
    <location>
        <begin position="269"/>
        <end position="290"/>
    </location>
</feature>
<dbReference type="InterPro" id="IPR018392">
    <property type="entry name" value="LysM"/>
</dbReference>
<dbReference type="InterPro" id="IPR036779">
    <property type="entry name" value="LysM_dom_sf"/>
</dbReference>
<keyword evidence="3" id="KW-0812">Transmembrane</keyword>
<evidence type="ECO:0000256" key="2">
    <source>
        <dbReference type="SAM" id="MobiDB-lite"/>
    </source>
</evidence>
<dbReference type="STRING" id="1396821.SAMN05444515_11189"/>
<name>A0A1H7NEG3_9GAMM</name>
<proteinExistence type="predicted"/>
<reference evidence="6" key="1">
    <citation type="submission" date="2016-10" db="EMBL/GenBank/DDBJ databases">
        <authorList>
            <person name="Varghese N."/>
            <person name="Submissions S."/>
        </authorList>
    </citation>
    <scope>NUCLEOTIDE SEQUENCE [LARGE SCALE GENOMIC DNA]</scope>
    <source>
        <strain evidence="6">DSM 241</strain>
    </source>
</reference>
<feature type="region of interest" description="Disordered" evidence="2">
    <location>
        <begin position="977"/>
        <end position="997"/>
    </location>
</feature>
<feature type="compositionally biased region" description="Acidic residues" evidence="2">
    <location>
        <begin position="783"/>
        <end position="801"/>
    </location>
</feature>
<keyword evidence="3" id="KW-1133">Transmembrane helix</keyword>
<dbReference type="SUPFAM" id="SSF48452">
    <property type="entry name" value="TPR-like"/>
    <property type="match status" value="1"/>
</dbReference>
<feature type="compositionally biased region" description="Acidic residues" evidence="2">
    <location>
        <begin position="700"/>
        <end position="720"/>
    </location>
</feature>
<feature type="domain" description="LysM" evidence="4">
    <location>
        <begin position="168"/>
        <end position="224"/>
    </location>
</feature>
<evidence type="ECO:0000259" key="4">
    <source>
        <dbReference type="PROSITE" id="PS51782"/>
    </source>
</evidence>
<dbReference type="Gene3D" id="1.25.40.10">
    <property type="entry name" value="Tetratricopeptide repeat domain"/>
    <property type="match status" value="1"/>
</dbReference>
<feature type="coiled-coil region" evidence="1">
    <location>
        <begin position="309"/>
        <end position="371"/>
    </location>
</feature>
<keyword evidence="1" id="KW-0175">Coiled coil</keyword>
<evidence type="ECO:0000313" key="6">
    <source>
        <dbReference type="Proteomes" id="UP000199256"/>
    </source>
</evidence>
<dbReference type="RefSeq" id="WP_245740774.1">
    <property type="nucleotide sequence ID" value="NZ_FOAA01000011.1"/>
</dbReference>
<dbReference type="SMART" id="SM00257">
    <property type="entry name" value="LysM"/>
    <property type="match status" value="1"/>
</dbReference>
<dbReference type="InterPro" id="IPR020012">
    <property type="entry name" value="LysM_FimV"/>
</dbReference>
<dbReference type="NCBIfam" id="TIGR03504">
    <property type="entry name" value="FimV_Cterm"/>
    <property type="match status" value="1"/>
</dbReference>
<evidence type="ECO:0000313" key="5">
    <source>
        <dbReference type="EMBL" id="SEL21307.1"/>
    </source>
</evidence>
<feature type="transmembrane region" description="Helical" evidence="3">
    <location>
        <begin position="433"/>
        <end position="453"/>
    </location>
</feature>
<accession>A0A1H7NEG3</accession>
<evidence type="ECO:0000256" key="3">
    <source>
        <dbReference type="SAM" id="Phobius"/>
    </source>
</evidence>
<feature type="compositionally biased region" description="Pro residues" evidence="2">
    <location>
        <begin position="375"/>
        <end position="387"/>
    </location>
</feature>